<evidence type="ECO:0008006" key="3">
    <source>
        <dbReference type="Google" id="ProtNLM"/>
    </source>
</evidence>
<evidence type="ECO:0000313" key="2">
    <source>
        <dbReference type="EMBL" id="MPM65253.1"/>
    </source>
</evidence>
<sequence>MKAPITPIGQAARQGETNAPAKPFIFSDRPKAEIPKNRFSGDGGILPGFEARTGMPFIPPSVDTSYENPLEATPFEAYTHNWNIEEAAPPVPSVFADMDDETLSQLITEYSDQMRKLKSEGLSGMPEFYMRDNQTGPQKVAKPAMLMEDTNADAGLSGGTPIFASLKPPEKESNGKTARDFGVGGIDLPMLYDTGFVIGNMANLYDEDSFLVNGKQMVEDSMKELAGTFAANDPKLMKVATEMIDRFISGSGDDYENPVLTQKVLEHPNTQNFIRDTMGIVQKYLNLDGGDLEALKLDEVFADKMDKIDGPNFNTGPDLFGGLTICLNGTWGYTVDIADYQFDGKNYSGTLRYTLYDHFGLDEADISGRNWYKGAYAPFAAWYVLQYYEGCEGKYKPFVTYMNFEVPFSGTID</sequence>
<organism evidence="2">
    <name type="scientific">bioreactor metagenome</name>
    <dbReference type="NCBI Taxonomy" id="1076179"/>
    <lineage>
        <taxon>unclassified sequences</taxon>
        <taxon>metagenomes</taxon>
        <taxon>ecological metagenomes</taxon>
    </lineage>
</organism>
<reference evidence="2" key="1">
    <citation type="submission" date="2019-08" db="EMBL/GenBank/DDBJ databases">
        <authorList>
            <person name="Kucharzyk K."/>
            <person name="Murdoch R.W."/>
            <person name="Higgins S."/>
            <person name="Loffler F."/>
        </authorList>
    </citation>
    <scope>NUCLEOTIDE SEQUENCE</scope>
</reference>
<comment type="caution">
    <text evidence="2">The sequence shown here is derived from an EMBL/GenBank/DDBJ whole genome shotgun (WGS) entry which is preliminary data.</text>
</comment>
<dbReference type="Pfam" id="PF11692">
    <property type="entry name" value="DUF3289"/>
    <property type="match status" value="1"/>
</dbReference>
<dbReference type="EMBL" id="VSSQ01020417">
    <property type="protein sequence ID" value="MPM65253.1"/>
    <property type="molecule type" value="Genomic_DNA"/>
</dbReference>
<evidence type="ECO:0000256" key="1">
    <source>
        <dbReference type="SAM" id="MobiDB-lite"/>
    </source>
</evidence>
<dbReference type="InterPro" id="IPR017483">
    <property type="entry name" value="CHP03034"/>
</dbReference>
<protein>
    <recommendedName>
        <fullName evidence="3">DUF3289 family protein</fullName>
    </recommendedName>
</protein>
<accession>A0A645BPV3</accession>
<gene>
    <name evidence="2" type="ORF">SDC9_112148</name>
</gene>
<name>A0A645BPV3_9ZZZZ</name>
<proteinExistence type="predicted"/>
<dbReference type="AlphaFoldDB" id="A0A645BPV3"/>
<feature type="region of interest" description="Disordered" evidence="1">
    <location>
        <begin position="1"/>
        <end position="23"/>
    </location>
</feature>